<dbReference type="AlphaFoldDB" id="A0A248JRG2"/>
<evidence type="ECO:0000313" key="3">
    <source>
        <dbReference type="Proteomes" id="UP000197153"/>
    </source>
</evidence>
<gene>
    <name evidence="2" type="ORF">Y958_10940</name>
</gene>
<evidence type="ECO:0000313" key="2">
    <source>
        <dbReference type="EMBL" id="ASG21285.1"/>
    </source>
</evidence>
<accession>A0A248JRG2</accession>
<protein>
    <recommendedName>
        <fullName evidence="4">YfhO family protein</fullName>
    </recommendedName>
</protein>
<evidence type="ECO:0000256" key="1">
    <source>
        <dbReference type="SAM" id="Phobius"/>
    </source>
</evidence>
<feature type="transmembrane region" description="Helical" evidence="1">
    <location>
        <begin position="240"/>
        <end position="262"/>
    </location>
</feature>
<feature type="transmembrane region" description="Helical" evidence="1">
    <location>
        <begin position="186"/>
        <end position="204"/>
    </location>
</feature>
<keyword evidence="3" id="KW-1185">Reference proteome</keyword>
<feature type="transmembrane region" description="Helical" evidence="1">
    <location>
        <begin position="435"/>
        <end position="455"/>
    </location>
</feature>
<feature type="transmembrane region" description="Helical" evidence="1">
    <location>
        <begin position="306"/>
        <end position="326"/>
    </location>
</feature>
<sequence length="889" mass="94142">MTSDTANSRRPLFLVLIAPILAKLHLILGWRLADARFLESGIAARVLRRSLSTLDPNIAYTSQALGHRAALDWLSGTIPWWNPYSGIGMPLAGDMQSAALFPPTLLLALPNGQLYMHISLQVLAGLFTWLLLRRLGLAPMACAVAALLFEFNGTYAWLANAVINPICFLPMTLLGVETVRSRVQAGARGGWPWIILGLALSLYAGFPEVAYFNGLLITVWTLARLAGLAGRQRAVYLARVALGAVGGLLVAGPILVAFLGYLPDADLGAHSDGGFRHVHLSAARLITLVLPYGLGRLSDPGTAESFGFWGAVGGYTGVGLLGLGMIGAVGGHLRSLRLALAGWVAIVTGAIYGLPVVNAVVTAIPGVGWAVFFRYFAPSVSFALAILAGLACQDLAEASKPTRRQWLGFAAVMAFTALALGLAVPLLALKPYRTPWLWGSLAVTAMVLAGMAAILRRPTLESHRRARWLGGLAVAEAVLLLLIPTLFYPSAGVLREEGIGFLRSHLGLQRFYTVGPIQPNYSAYYGIAGLNHNNLPLPAAWVDHVVQQLDDNTYPIAFDGRDRLSATGPSAIDNLRRDPDAYRDMGVRYVVSIPGKGPFDWAPPGMVDQVQRPLALADGDTAILTLPAGAGRMPFDARRGHVAAVGLHVSSLKNGAADGRLTLRLCVGTMCADGGYALSDVVGGSYILVPLSEAVPLAGDAPLTLAVSRVGGRKRFGLAMWTAGTDTGRTLTLNGGPITGVEPHVAFALVAAEPADAGPTVEGAGPVFRDDVMQIDALPAPRPYFGADGCHLAPVSRERLAADCAAPATLTRLELFMPGWKATVNGREQTVAADGPLFQKVDLPAGRSEVVFRYTPPYMGWGYGALAAGLAMFVLGMGQGRRRNLNDPR</sequence>
<dbReference type="KEGG" id="nao:Y958_10940"/>
<organism evidence="2 3">
    <name type="scientific">Nitrospirillum viridazoti CBAmc</name>
    <dbReference type="NCBI Taxonomy" id="1441467"/>
    <lineage>
        <taxon>Bacteria</taxon>
        <taxon>Pseudomonadati</taxon>
        <taxon>Pseudomonadota</taxon>
        <taxon>Alphaproteobacteria</taxon>
        <taxon>Rhodospirillales</taxon>
        <taxon>Azospirillaceae</taxon>
        <taxon>Nitrospirillum</taxon>
        <taxon>Nitrospirillum viridazoti</taxon>
    </lineage>
</organism>
<feature type="transmembrane region" description="Helical" evidence="1">
    <location>
        <begin position="858"/>
        <end position="876"/>
    </location>
</feature>
<feature type="transmembrane region" description="Helical" evidence="1">
    <location>
        <begin position="376"/>
        <end position="395"/>
    </location>
</feature>
<feature type="transmembrane region" description="Helical" evidence="1">
    <location>
        <begin position="12"/>
        <end position="30"/>
    </location>
</feature>
<evidence type="ECO:0008006" key="4">
    <source>
        <dbReference type="Google" id="ProtNLM"/>
    </source>
</evidence>
<keyword evidence="1" id="KW-0812">Transmembrane</keyword>
<name>A0A248JRG2_9PROT</name>
<feature type="transmembrane region" description="Helical" evidence="1">
    <location>
        <begin position="467"/>
        <end position="488"/>
    </location>
</feature>
<feature type="transmembrane region" description="Helical" evidence="1">
    <location>
        <begin position="155"/>
        <end position="174"/>
    </location>
</feature>
<feature type="transmembrane region" description="Helical" evidence="1">
    <location>
        <begin position="407"/>
        <end position="429"/>
    </location>
</feature>
<feature type="transmembrane region" description="Helical" evidence="1">
    <location>
        <begin position="338"/>
        <end position="364"/>
    </location>
</feature>
<feature type="transmembrane region" description="Helical" evidence="1">
    <location>
        <begin position="122"/>
        <end position="149"/>
    </location>
</feature>
<dbReference type="Proteomes" id="UP000197153">
    <property type="component" value="Chromosome 1"/>
</dbReference>
<reference evidence="2 3" key="1">
    <citation type="submission" date="2017-06" db="EMBL/GenBank/DDBJ databases">
        <title>Complete genome sequence of Nitrospirillum amazonense strain CBAmC, an endophytic nitrogen-fixing and plant growth-promoting bacterium, isolated from sugarcane.</title>
        <authorList>
            <person name="Schwab S."/>
            <person name="dos Santos Teixeira K.R."/>
            <person name="Simoes Araujo J.L."/>
            <person name="Soares Vidal M."/>
            <person name="Borges de Freitas H.R."/>
            <person name="Rivello Crivelaro A.L."/>
            <person name="Bueno de Camargo Nunes A."/>
            <person name="dos Santos C.M."/>
            <person name="Palmeira da Silva Rosa D."/>
            <person name="da Silva Padilha D."/>
            <person name="da Silva E."/>
            <person name="Araujo Terra L."/>
            <person name="Soares Mendes V."/>
            <person name="Farinelli L."/>
            <person name="Magalhaes Cruz L."/>
            <person name="Baldani J.I."/>
        </authorList>
    </citation>
    <scope>NUCLEOTIDE SEQUENCE [LARGE SCALE GENOMIC DNA]</scope>
    <source>
        <strain evidence="2 3">CBAmC</strain>
    </source>
</reference>
<keyword evidence="1" id="KW-1133">Transmembrane helix</keyword>
<dbReference type="EMBL" id="CP022110">
    <property type="protein sequence ID" value="ASG21285.1"/>
    <property type="molecule type" value="Genomic_DNA"/>
</dbReference>
<feature type="transmembrane region" description="Helical" evidence="1">
    <location>
        <begin position="210"/>
        <end position="228"/>
    </location>
</feature>
<dbReference type="RefSeq" id="WP_088872001.1">
    <property type="nucleotide sequence ID" value="NZ_CP022110.1"/>
</dbReference>
<proteinExistence type="predicted"/>
<keyword evidence="1" id="KW-0472">Membrane</keyword>